<dbReference type="Proteomes" id="UP001196413">
    <property type="component" value="Unassembled WGS sequence"/>
</dbReference>
<dbReference type="GO" id="GO:0000981">
    <property type="term" value="F:DNA-binding transcription factor activity, RNA polymerase II-specific"/>
    <property type="evidence" value="ECO:0007669"/>
    <property type="project" value="TreeGrafter"/>
</dbReference>
<feature type="region of interest" description="Disordered" evidence="3">
    <location>
        <begin position="1"/>
        <end position="22"/>
    </location>
</feature>
<dbReference type="PANTHER" id="PTHR12611:SF0">
    <property type="entry name" value="PURINE-RICH BINDING PROTEIN-ALPHA, ISOFORM B"/>
    <property type="match status" value="1"/>
</dbReference>
<keyword evidence="2" id="KW-0238">DNA-binding</keyword>
<dbReference type="GO" id="GO:0005634">
    <property type="term" value="C:nucleus"/>
    <property type="evidence" value="ECO:0007669"/>
    <property type="project" value="TreeGrafter"/>
</dbReference>
<keyword evidence="5" id="KW-1185">Reference proteome</keyword>
<reference evidence="4" key="1">
    <citation type="submission" date="2021-06" db="EMBL/GenBank/DDBJ databases">
        <title>Parelaphostrongylus tenuis whole genome reference sequence.</title>
        <authorList>
            <person name="Garwood T.J."/>
            <person name="Larsen P.A."/>
            <person name="Fountain-Jones N.M."/>
            <person name="Garbe J.R."/>
            <person name="Macchietto M.G."/>
            <person name="Kania S.A."/>
            <person name="Gerhold R.W."/>
            <person name="Richards J.E."/>
            <person name="Wolf T.M."/>
        </authorList>
    </citation>
    <scope>NUCLEOTIDE SEQUENCE</scope>
    <source>
        <strain evidence="4">MNPRO001-30</strain>
        <tissue evidence="4">Meninges</tissue>
    </source>
</reference>
<dbReference type="GO" id="GO:0032422">
    <property type="term" value="F:purine-rich negative regulatory element binding"/>
    <property type="evidence" value="ECO:0007669"/>
    <property type="project" value="InterPro"/>
</dbReference>
<comment type="caution">
    <text evidence="4">The sequence shown here is derived from an EMBL/GenBank/DDBJ whole genome shotgun (WGS) entry which is preliminary data.</text>
</comment>
<dbReference type="EMBL" id="JAHQIW010000058">
    <property type="protein sequence ID" value="KAJ1345735.1"/>
    <property type="molecule type" value="Genomic_DNA"/>
</dbReference>
<proteinExistence type="inferred from homology"/>
<dbReference type="InterPro" id="IPR006628">
    <property type="entry name" value="PUR-bd_fam"/>
</dbReference>
<evidence type="ECO:0000313" key="4">
    <source>
        <dbReference type="EMBL" id="KAJ1345735.1"/>
    </source>
</evidence>
<organism evidence="4 5">
    <name type="scientific">Parelaphostrongylus tenuis</name>
    <name type="common">Meningeal worm</name>
    <dbReference type="NCBI Taxonomy" id="148309"/>
    <lineage>
        <taxon>Eukaryota</taxon>
        <taxon>Metazoa</taxon>
        <taxon>Ecdysozoa</taxon>
        <taxon>Nematoda</taxon>
        <taxon>Chromadorea</taxon>
        <taxon>Rhabditida</taxon>
        <taxon>Rhabditina</taxon>
        <taxon>Rhabditomorpha</taxon>
        <taxon>Strongyloidea</taxon>
        <taxon>Metastrongylidae</taxon>
        <taxon>Parelaphostrongylus</taxon>
    </lineage>
</organism>
<dbReference type="Gene3D" id="3.10.450.700">
    <property type="match status" value="1"/>
</dbReference>
<sequence>MLEQYAQGYLNDGTDSPKSKQLAADSNKTFYFDVGKNDRGTFVRVTEAKRPSGYRTSITIPQSALEKFRHLLDDVIEDLAVPSTKAHADEAGDA</sequence>
<evidence type="ECO:0000256" key="1">
    <source>
        <dbReference type="ARBA" id="ARBA00009251"/>
    </source>
</evidence>
<dbReference type="AlphaFoldDB" id="A0AAD5LSB8"/>
<dbReference type="Pfam" id="PF04845">
    <property type="entry name" value="PurA"/>
    <property type="match status" value="1"/>
</dbReference>
<evidence type="ECO:0000313" key="5">
    <source>
        <dbReference type="Proteomes" id="UP001196413"/>
    </source>
</evidence>
<dbReference type="GO" id="GO:0000977">
    <property type="term" value="F:RNA polymerase II transcription regulatory region sequence-specific DNA binding"/>
    <property type="evidence" value="ECO:0007669"/>
    <property type="project" value="InterPro"/>
</dbReference>
<gene>
    <name evidence="4" type="ORF">KIN20_000335</name>
</gene>
<evidence type="ECO:0000256" key="3">
    <source>
        <dbReference type="SAM" id="MobiDB-lite"/>
    </source>
</evidence>
<protein>
    <submittedName>
        <fullName evidence="4">Uncharacterized protein</fullName>
    </submittedName>
</protein>
<accession>A0AAD5LSB8</accession>
<evidence type="ECO:0000256" key="2">
    <source>
        <dbReference type="ARBA" id="ARBA00023125"/>
    </source>
</evidence>
<dbReference type="SMART" id="SM00712">
    <property type="entry name" value="PUR"/>
    <property type="match status" value="1"/>
</dbReference>
<comment type="similarity">
    <text evidence="1">Belongs to the PUR DNA-binding protein family.</text>
</comment>
<dbReference type="PANTHER" id="PTHR12611">
    <property type="entry name" value="PUR-TRANSCRIPTIONAL ACTIVATOR"/>
    <property type="match status" value="1"/>
</dbReference>
<name>A0AAD5LSB8_PARTN</name>